<comment type="caution">
    <text evidence="1">The sequence shown here is derived from an EMBL/GenBank/DDBJ whole genome shotgun (WGS) entry which is preliminary data.</text>
</comment>
<proteinExistence type="predicted"/>
<organism evidence="1">
    <name type="scientific">mine drainage metagenome</name>
    <dbReference type="NCBI Taxonomy" id="410659"/>
    <lineage>
        <taxon>unclassified sequences</taxon>
        <taxon>metagenomes</taxon>
        <taxon>ecological metagenomes</taxon>
    </lineage>
</organism>
<reference evidence="1" key="1">
    <citation type="submission" date="2016-10" db="EMBL/GenBank/DDBJ databases">
        <title>Sequence of Gallionella enrichment culture.</title>
        <authorList>
            <person name="Poehlein A."/>
            <person name="Muehling M."/>
            <person name="Daniel R."/>
        </authorList>
    </citation>
    <scope>NUCLEOTIDE SEQUENCE</scope>
</reference>
<sequence length="58" mass="6255">MRTDIADAMINAGYTIHADVASEGMMESARDISAPLTSKDSGHAFSGRAYIGHFSYQM</sequence>
<accession>A0A1J5Q084</accession>
<name>A0A1J5Q084_9ZZZZ</name>
<protein>
    <submittedName>
        <fullName evidence="1">Uncharacterized protein</fullName>
    </submittedName>
</protein>
<evidence type="ECO:0000313" key="1">
    <source>
        <dbReference type="EMBL" id="OIQ73431.1"/>
    </source>
</evidence>
<dbReference type="AlphaFoldDB" id="A0A1J5Q084"/>
<dbReference type="EMBL" id="MLJW01002872">
    <property type="protein sequence ID" value="OIQ73431.1"/>
    <property type="molecule type" value="Genomic_DNA"/>
</dbReference>
<gene>
    <name evidence="1" type="ORF">GALL_449330</name>
</gene>